<evidence type="ECO:0000313" key="11">
    <source>
        <dbReference type="EMBL" id="MDH7639258.1"/>
    </source>
</evidence>
<dbReference type="SUPFAM" id="SSF143631">
    <property type="entry name" value="ApbE-like"/>
    <property type="match status" value="1"/>
</dbReference>
<keyword evidence="7" id="KW-0274">FAD</keyword>
<reference evidence="11" key="1">
    <citation type="submission" date="2023-04" db="EMBL/GenBank/DDBJ databases">
        <title>Sphingomonas sp. MAHUQ-71 isolated from rice field.</title>
        <authorList>
            <person name="Huq M.A."/>
        </authorList>
    </citation>
    <scope>NUCLEOTIDE SEQUENCE</scope>
    <source>
        <strain evidence="11">MAHUQ-71</strain>
    </source>
</reference>
<dbReference type="EC" id="2.7.1.180" evidence="2"/>
<keyword evidence="5 11" id="KW-0808">Transferase</keyword>
<evidence type="ECO:0000256" key="3">
    <source>
        <dbReference type="ARBA" id="ARBA00016337"/>
    </source>
</evidence>
<dbReference type="PANTHER" id="PTHR30040:SF2">
    <property type="entry name" value="FAD:PROTEIN FMN TRANSFERASE"/>
    <property type="match status" value="1"/>
</dbReference>
<comment type="cofactor">
    <cofactor evidence="1">
        <name>Mg(2+)</name>
        <dbReference type="ChEBI" id="CHEBI:18420"/>
    </cofactor>
</comment>
<dbReference type="Pfam" id="PF02424">
    <property type="entry name" value="ApbE"/>
    <property type="match status" value="1"/>
</dbReference>
<evidence type="ECO:0000256" key="6">
    <source>
        <dbReference type="ARBA" id="ARBA00022723"/>
    </source>
</evidence>
<keyword evidence="12" id="KW-1185">Reference proteome</keyword>
<evidence type="ECO:0000256" key="1">
    <source>
        <dbReference type="ARBA" id="ARBA00001946"/>
    </source>
</evidence>
<comment type="catalytic activity">
    <reaction evidence="10">
        <text>L-threonyl-[protein] + FAD = FMN-L-threonyl-[protein] + AMP + H(+)</text>
        <dbReference type="Rhea" id="RHEA:36847"/>
        <dbReference type="Rhea" id="RHEA-COMP:11060"/>
        <dbReference type="Rhea" id="RHEA-COMP:11061"/>
        <dbReference type="ChEBI" id="CHEBI:15378"/>
        <dbReference type="ChEBI" id="CHEBI:30013"/>
        <dbReference type="ChEBI" id="CHEBI:57692"/>
        <dbReference type="ChEBI" id="CHEBI:74257"/>
        <dbReference type="ChEBI" id="CHEBI:456215"/>
        <dbReference type="EC" id="2.7.1.180"/>
    </reaction>
</comment>
<organism evidence="11 12">
    <name type="scientific">Sphingomonas oryzagri</name>
    <dbReference type="NCBI Taxonomy" id="3042314"/>
    <lineage>
        <taxon>Bacteria</taxon>
        <taxon>Pseudomonadati</taxon>
        <taxon>Pseudomonadota</taxon>
        <taxon>Alphaproteobacteria</taxon>
        <taxon>Sphingomonadales</taxon>
        <taxon>Sphingomonadaceae</taxon>
        <taxon>Sphingomonas</taxon>
    </lineage>
</organism>
<keyword evidence="4" id="KW-0285">Flavoprotein</keyword>
<evidence type="ECO:0000256" key="9">
    <source>
        <dbReference type="ARBA" id="ARBA00031306"/>
    </source>
</evidence>
<dbReference type="Gene3D" id="3.10.520.10">
    <property type="entry name" value="ApbE-like domains"/>
    <property type="match status" value="1"/>
</dbReference>
<name>A0ABT6N3B6_9SPHN</name>
<dbReference type="EMBL" id="JARYGZ010000001">
    <property type="protein sequence ID" value="MDH7639258.1"/>
    <property type="molecule type" value="Genomic_DNA"/>
</dbReference>
<keyword evidence="6" id="KW-0479">Metal-binding</keyword>
<dbReference type="RefSeq" id="WP_281044528.1">
    <property type="nucleotide sequence ID" value="NZ_JARYGZ010000001.1"/>
</dbReference>
<comment type="caution">
    <text evidence="11">The sequence shown here is derived from an EMBL/GenBank/DDBJ whole genome shotgun (WGS) entry which is preliminary data.</text>
</comment>
<proteinExistence type="predicted"/>
<evidence type="ECO:0000256" key="2">
    <source>
        <dbReference type="ARBA" id="ARBA00011955"/>
    </source>
</evidence>
<dbReference type="InterPro" id="IPR003374">
    <property type="entry name" value="ApbE-like_sf"/>
</dbReference>
<evidence type="ECO:0000256" key="7">
    <source>
        <dbReference type="ARBA" id="ARBA00022827"/>
    </source>
</evidence>
<evidence type="ECO:0000256" key="8">
    <source>
        <dbReference type="ARBA" id="ARBA00022842"/>
    </source>
</evidence>
<evidence type="ECO:0000313" key="12">
    <source>
        <dbReference type="Proteomes" id="UP001160625"/>
    </source>
</evidence>
<dbReference type="Proteomes" id="UP001160625">
    <property type="component" value="Unassembled WGS sequence"/>
</dbReference>
<protein>
    <recommendedName>
        <fullName evidence="3">FAD:protein FMN transferase</fullName>
        <ecNumber evidence="2">2.7.1.180</ecNumber>
    </recommendedName>
    <alternativeName>
        <fullName evidence="9">Flavin transferase</fullName>
    </alternativeName>
</protein>
<evidence type="ECO:0000256" key="4">
    <source>
        <dbReference type="ARBA" id="ARBA00022630"/>
    </source>
</evidence>
<evidence type="ECO:0000256" key="5">
    <source>
        <dbReference type="ARBA" id="ARBA00022679"/>
    </source>
</evidence>
<evidence type="ECO:0000256" key="10">
    <source>
        <dbReference type="ARBA" id="ARBA00048540"/>
    </source>
</evidence>
<accession>A0ABT6N3B6</accession>
<dbReference type="GO" id="GO:0016740">
    <property type="term" value="F:transferase activity"/>
    <property type="evidence" value="ECO:0007669"/>
    <property type="project" value="UniProtKB-KW"/>
</dbReference>
<dbReference type="PANTHER" id="PTHR30040">
    <property type="entry name" value="THIAMINE BIOSYNTHESIS LIPOPROTEIN APBE"/>
    <property type="match status" value="1"/>
</dbReference>
<dbReference type="PIRSF" id="PIRSF006268">
    <property type="entry name" value="ApbE"/>
    <property type="match status" value="1"/>
</dbReference>
<keyword evidence="8" id="KW-0460">Magnesium</keyword>
<sequence>MHLIGAIERRFAAIVSQMSQWDPQSLLSRFNRAPAGCWLALPQDFATVLGAGLDIAERTGGAFDPTHGRAAALLGFGAVTVDRPPTRGELDEAFESTGWQRLALDRTSRRVRQPGGLWLDLSAIAKGFAADAVSHLLAEQGVEDALVEIGGELVGRGLRPDGQPWWVDVEDPPGVALPPLRIGLHEIAIATSGDYVRGAHTLDPRTGRPLGASVISASVVHESAMMADGWATALTVLGPEAGIAVATREDLSARLVTRSRDATERISPRLARMIEA</sequence>
<gene>
    <name evidence="11" type="ORF">QGN17_11005</name>
</gene>
<dbReference type="InterPro" id="IPR024932">
    <property type="entry name" value="ApbE"/>
</dbReference>